<protein>
    <submittedName>
        <fullName evidence="7">Polymerase</fullName>
    </submittedName>
</protein>
<keyword evidence="3 5" id="KW-1133">Transmembrane helix</keyword>
<evidence type="ECO:0000256" key="1">
    <source>
        <dbReference type="ARBA" id="ARBA00004141"/>
    </source>
</evidence>
<feature type="transmembrane region" description="Helical" evidence="5">
    <location>
        <begin position="12"/>
        <end position="35"/>
    </location>
</feature>
<feature type="transmembrane region" description="Helical" evidence="5">
    <location>
        <begin position="337"/>
        <end position="359"/>
    </location>
</feature>
<feature type="transmembrane region" description="Helical" evidence="5">
    <location>
        <begin position="72"/>
        <end position="91"/>
    </location>
</feature>
<name>A0A6I3WAT2_9PSED</name>
<feature type="transmembrane region" description="Helical" evidence="5">
    <location>
        <begin position="127"/>
        <end position="148"/>
    </location>
</feature>
<evidence type="ECO:0000256" key="4">
    <source>
        <dbReference type="ARBA" id="ARBA00023136"/>
    </source>
</evidence>
<feature type="transmembrane region" description="Helical" evidence="5">
    <location>
        <begin position="168"/>
        <end position="185"/>
    </location>
</feature>
<dbReference type="InterPro" id="IPR011009">
    <property type="entry name" value="Kinase-like_dom_sf"/>
</dbReference>
<gene>
    <name evidence="7" type="ORF">GNF76_09010</name>
</gene>
<feature type="transmembrane region" description="Helical" evidence="5">
    <location>
        <begin position="371"/>
        <end position="389"/>
    </location>
</feature>
<accession>A0A6I3WAT2</accession>
<organism evidence="7 8">
    <name type="scientific">Pseudomonas spelaei</name>
    <dbReference type="NCBI Taxonomy" id="1055469"/>
    <lineage>
        <taxon>Bacteria</taxon>
        <taxon>Pseudomonadati</taxon>
        <taxon>Pseudomonadota</taxon>
        <taxon>Gammaproteobacteria</taxon>
        <taxon>Pseudomonadales</taxon>
        <taxon>Pseudomonadaceae</taxon>
        <taxon>Pseudomonas</taxon>
    </lineage>
</organism>
<dbReference type="AlphaFoldDB" id="A0A6I3WAT2"/>
<keyword evidence="8" id="KW-1185">Reference proteome</keyword>
<keyword evidence="4 5" id="KW-0472">Membrane</keyword>
<comment type="subcellular location">
    <subcellularLocation>
        <location evidence="1">Membrane</location>
        <topology evidence="1">Multi-pass membrane protein</topology>
    </subcellularLocation>
</comment>
<dbReference type="SUPFAM" id="SSF56112">
    <property type="entry name" value="Protein kinase-like (PK-like)"/>
    <property type="match status" value="1"/>
</dbReference>
<dbReference type="EMBL" id="WNNK01000006">
    <property type="protein sequence ID" value="MUF04473.1"/>
    <property type="molecule type" value="Genomic_DNA"/>
</dbReference>
<evidence type="ECO:0000256" key="3">
    <source>
        <dbReference type="ARBA" id="ARBA00022989"/>
    </source>
</evidence>
<dbReference type="GO" id="GO:0016020">
    <property type="term" value="C:membrane"/>
    <property type="evidence" value="ECO:0007669"/>
    <property type="project" value="UniProtKB-SubCell"/>
</dbReference>
<dbReference type="InterPro" id="IPR007016">
    <property type="entry name" value="O-antigen_ligase-rel_domated"/>
</dbReference>
<feature type="transmembrane region" description="Helical" evidence="5">
    <location>
        <begin position="41"/>
        <end position="60"/>
    </location>
</feature>
<feature type="transmembrane region" description="Helical" evidence="5">
    <location>
        <begin position="307"/>
        <end position="325"/>
    </location>
</feature>
<dbReference type="Proteomes" id="UP000438196">
    <property type="component" value="Unassembled WGS sequence"/>
</dbReference>
<evidence type="ECO:0000259" key="6">
    <source>
        <dbReference type="Pfam" id="PF04932"/>
    </source>
</evidence>
<feature type="transmembrane region" description="Helical" evidence="5">
    <location>
        <begin position="238"/>
        <end position="258"/>
    </location>
</feature>
<reference evidence="7 8" key="1">
    <citation type="submission" date="2019-11" db="EMBL/GenBank/DDBJ databases">
        <title>Pseudomonas karstica sp. nov. and Pseudomonas spelaei sp. nov. from karst caves.</title>
        <authorList>
            <person name="Zeman M."/>
        </authorList>
    </citation>
    <scope>NUCLEOTIDE SEQUENCE [LARGE SCALE GENOMIC DNA]</scope>
    <source>
        <strain evidence="7 8">CCM 7893</strain>
    </source>
</reference>
<dbReference type="Pfam" id="PF04932">
    <property type="entry name" value="Wzy_C"/>
    <property type="match status" value="1"/>
</dbReference>
<sequence length="614" mass="69232">MHLSGLKNTPYRVFDFICLWILPAGFFMLLCGLFFLPDRSVLHKFYYGLFSIPALIALLLRPRDFKELLREPIFIALILFIAWALTSLIWSPQTEGFLGELKPPLHGLFLFVGCFLLIRHREDLLRPLLFGAAIVALAFTLKDLYLFARGFVPVLRMVGGGAFDNPLLSSHLFGFFCVYWLSLSMTCRRMPLLWLSLPAGAIMFAAMLATGSRTPLVALILAALWISMNCWNRRSLALVSTMVIGGIAIAELLSQMLIERGSSYRFEIWQIALHKIAESPWIGQGFDAPFGVSPDGIGYILEEPHSFALGVLYYVGIIGFLPWVFMQFKGLLTCWQYRVHPLFILASTWLAYGIGAGLTEGGGILSRPKEHWFLLPIPLALIVALSISAKAKRLLTQPVQALDRSAAEDMMIDAQVIEADGLGPKVLQLKDGSFLKLFRRRRFYTSGSYNPYSQRFAANCQRLRELGITTPEVQALYDLHDGSNAVQYHPLSGQTLRHVLASASPAERQEHVRKFGEFMAQLHEQGIYFRSLHLGNVLVLEGGGFGLIDLADMRIYPSSLSLSLRQRNLRHMQRYDEDRAWLFDEHLQALLKGYGMKASKQAVECLQKQIQLTH</sequence>
<feature type="domain" description="O-antigen ligase-related" evidence="6">
    <location>
        <begin position="201"/>
        <end position="323"/>
    </location>
</feature>
<evidence type="ECO:0000313" key="7">
    <source>
        <dbReference type="EMBL" id="MUF04473.1"/>
    </source>
</evidence>
<feature type="transmembrane region" description="Helical" evidence="5">
    <location>
        <begin position="103"/>
        <end position="120"/>
    </location>
</feature>
<dbReference type="OrthoDB" id="8534453at2"/>
<feature type="transmembrane region" description="Helical" evidence="5">
    <location>
        <begin position="215"/>
        <end position="231"/>
    </location>
</feature>
<feature type="transmembrane region" description="Helical" evidence="5">
    <location>
        <begin position="192"/>
        <end position="209"/>
    </location>
</feature>
<dbReference type="InterPro" id="IPR051533">
    <property type="entry name" value="WaaL-like"/>
</dbReference>
<evidence type="ECO:0000256" key="5">
    <source>
        <dbReference type="SAM" id="Phobius"/>
    </source>
</evidence>
<comment type="caution">
    <text evidence="7">The sequence shown here is derived from an EMBL/GenBank/DDBJ whole genome shotgun (WGS) entry which is preliminary data.</text>
</comment>
<evidence type="ECO:0000256" key="2">
    <source>
        <dbReference type="ARBA" id="ARBA00022692"/>
    </source>
</evidence>
<keyword evidence="2 5" id="KW-0812">Transmembrane</keyword>
<dbReference type="PANTHER" id="PTHR37422">
    <property type="entry name" value="TEICHURONIC ACID BIOSYNTHESIS PROTEIN TUAE"/>
    <property type="match status" value="1"/>
</dbReference>
<evidence type="ECO:0000313" key="8">
    <source>
        <dbReference type="Proteomes" id="UP000438196"/>
    </source>
</evidence>
<dbReference type="RefSeq" id="WP_155582829.1">
    <property type="nucleotide sequence ID" value="NZ_JBHSTH010000032.1"/>
</dbReference>
<dbReference type="PANTHER" id="PTHR37422:SF13">
    <property type="entry name" value="LIPOPOLYSACCHARIDE BIOSYNTHESIS PROTEIN PA4999-RELATED"/>
    <property type="match status" value="1"/>
</dbReference>
<proteinExistence type="predicted"/>